<keyword evidence="9" id="KW-1185">Reference proteome</keyword>
<evidence type="ECO:0000256" key="6">
    <source>
        <dbReference type="ARBA" id="ARBA00023225"/>
    </source>
</evidence>
<dbReference type="InterPro" id="IPR018035">
    <property type="entry name" value="Flagellar_FliH/T3SS_HrpE"/>
</dbReference>
<evidence type="ECO:0000313" key="9">
    <source>
        <dbReference type="Proteomes" id="UP001499978"/>
    </source>
</evidence>
<evidence type="ECO:0000313" key="8">
    <source>
        <dbReference type="EMBL" id="GAA2516190.1"/>
    </source>
</evidence>
<dbReference type="InterPro" id="IPR051472">
    <property type="entry name" value="T3SS_Stator/FliH"/>
</dbReference>
<gene>
    <name evidence="8" type="ORF">GCM10010201_11000</name>
</gene>
<evidence type="ECO:0000259" key="7">
    <source>
        <dbReference type="Pfam" id="PF02108"/>
    </source>
</evidence>
<dbReference type="Proteomes" id="UP001499978">
    <property type="component" value="Unassembled WGS sequence"/>
</dbReference>
<name>A0ABN3NAL7_9ACTN</name>
<comment type="function">
    <text evidence="1">Needed for flagellar regrowth and assembly.</text>
</comment>
<dbReference type="RefSeq" id="WP_344169221.1">
    <property type="nucleotide sequence ID" value="NZ_BAAARY010000003.1"/>
</dbReference>
<evidence type="ECO:0000256" key="4">
    <source>
        <dbReference type="ARBA" id="ARBA00022795"/>
    </source>
</evidence>
<dbReference type="PANTHER" id="PTHR34982">
    <property type="entry name" value="YOP PROTEINS TRANSLOCATION PROTEIN L"/>
    <property type="match status" value="1"/>
</dbReference>
<proteinExistence type="inferred from homology"/>
<protein>
    <recommendedName>
        <fullName evidence="7">Flagellar assembly protein FliH/Type III secretion system HrpE domain-containing protein</fullName>
    </recommendedName>
</protein>
<dbReference type="EMBL" id="BAAARY010000003">
    <property type="protein sequence ID" value="GAA2516190.1"/>
    <property type="molecule type" value="Genomic_DNA"/>
</dbReference>
<comment type="similarity">
    <text evidence="2">Belongs to the FliH family.</text>
</comment>
<evidence type="ECO:0000256" key="3">
    <source>
        <dbReference type="ARBA" id="ARBA00022448"/>
    </source>
</evidence>
<dbReference type="PANTHER" id="PTHR34982:SF1">
    <property type="entry name" value="FLAGELLAR ASSEMBLY PROTEIN FLIH"/>
    <property type="match status" value="1"/>
</dbReference>
<dbReference type="Pfam" id="PF02108">
    <property type="entry name" value="FliH"/>
    <property type="match status" value="1"/>
</dbReference>
<evidence type="ECO:0000256" key="5">
    <source>
        <dbReference type="ARBA" id="ARBA00022927"/>
    </source>
</evidence>
<comment type="caution">
    <text evidence="8">The sequence shown here is derived from an EMBL/GenBank/DDBJ whole genome shotgun (WGS) entry which is preliminary data.</text>
</comment>
<evidence type="ECO:0000256" key="1">
    <source>
        <dbReference type="ARBA" id="ARBA00003041"/>
    </source>
</evidence>
<organism evidence="8 9">
    <name type="scientific">Pilimelia columellifera subsp. columellifera</name>
    <dbReference type="NCBI Taxonomy" id="706583"/>
    <lineage>
        <taxon>Bacteria</taxon>
        <taxon>Bacillati</taxon>
        <taxon>Actinomycetota</taxon>
        <taxon>Actinomycetes</taxon>
        <taxon>Micromonosporales</taxon>
        <taxon>Micromonosporaceae</taxon>
        <taxon>Pilimelia</taxon>
    </lineage>
</organism>
<accession>A0ABN3NAL7</accession>
<sequence length="224" mass="22930">MSSFPESDPVLRGAQASKVTAASFNTDLRSAVPAPSRLVDEARAAARTAGYAAGWAQGQQAARIAAQAEADQRAAAQAAQDVARAAALNTALTAMALAAASVESRELALLTDLSETIVAAALTLTEAVIGYELDHGPDGAMAAVRRALSMAPTAEDITVRLHPNDHQAITGEATPAKQSVDGREITLRPDATLHPGDAIATFGVTEIDATVAGALARAREVLSL</sequence>
<keyword evidence="3" id="KW-0813">Transport</keyword>
<evidence type="ECO:0000256" key="2">
    <source>
        <dbReference type="ARBA" id="ARBA00006602"/>
    </source>
</evidence>
<reference evidence="8 9" key="1">
    <citation type="journal article" date="2019" name="Int. J. Syst. Evol. Microbiol.">
        <title>The Global Catalogue of Microorganisms (GCM) 10K type strain sequencing project: providing services to taxonomists for standard genome sequencing and annotation.</title>
        <authorList>
            <consortium name="The Broad Institute Genomics Platform"/>
            <consortium name="The Broad Institute Genome Sequencing Center for Infectious Disease"/>
            <person name="Wu L."/>
            <person name="Ma J."/>
        </authorList>
    </citation>
    <scope>NUCLEOTIDE SEQUENCE [LARGE SCALE GENOMIC DNA]</scope>
    <source>
        <strain evidence="8 9">JCM 3367</strain>
    </source>
</reference>
<feature type="domain" description="Flagellar assembly protein FliH/Type III secretion system HrpE" evidence="7">
    <location>
        <begin position="94"/>
        <end position="213"/>
    </location>
</feature>
<keyword evidence="4" id="KW-1005">Bacterial flagellum biogenesis</keyword>
<keyword evidence="5" id="KW-0653">Protein transport</keyword>
<keyword evidence="6" id="KW-1006">Bacterial flagellum protein export</keyword>